<sequence>MHPEEQGFVLQMGHDPEPESLQDNLQSFSQLLQSLCADAGPGEEDRTSMAQMVAIVATLRREMALQAMLIVFVDQS</sequence>
<name>A0AAV5CXF2_ELECO</name>
<dbReference type="AlphaFoldDB" id="A0AAV5CXF2"/>
<reference evidence="2" key="1">
    <citation type="journal article" date="2018" name="DNA Res.">
        <title>Multiple hybrid de novo genome assembly of finger millet, an orphan allotetraploid crop.</title>
        <authorList>
            <person name="Hatakeyama M."/>
            <person name="Aluri S."/>
            <person name="Balachadran M.T."/>
            <person name="Sivarajan S.R."/>
            <person name="Patrignani A."/>
            <person name="Gruter S."/>
            <person name="Poveda L."/>
            <person name="Shimizu-Inatsugi R."/>
            <person name="Baeten J."/>
            <person name="Francoijs K.J."/>
            <person name="Nataraja K.N."/>
            <person name="Reddy Y.A.N."/>
            <person name="Phadnis S."/>
            <person name="Ravikumar R.L."/>
            <person name="Schlapbach R."/>
            <person name="Sreeman S.M."/>
            <person name="Shimizu K.K."/>
        </authorList>
    </citation>
    <scope>NUCLEOTIDE SEQUENCE</scope>
</reference>
<keyword evidence="3" id="KW-1185">Reference proteome</keyword>
<accession>A0AAV5CXF2</accession>
<evidence type="ECO:0000313" key="3">
    <source>
        <dbReference type="Proteomes" id="UP001054889"/>
    </source>
</evidence>
<gene>
    <name evidence="2" type="primary">ga20546</name>
    <name evidence="2" type="ORF">PR202_ga20546</name>
</gene>
<dbReference type="EMBL" id="BQKI01000009">
    <property type="protein sequence ID" value="GJN03137.1"/>
    <property type="molecule type" value="Genomic_DNA"/>
</dbReference>
<dbReference type="Proteomes" id="UP001054889">
    <property type="component" value="Unassembled WGS sequence"/>
</dbReference>
<comment type="caution">
    <text evidence="2">The sequence shown here is derived from an EMBL/GenBank/DDBJ whole genome shotgun (WGS) entry which is preliminary data.</text>
</comment>
<evidence type="ECO:0000313" key="2">
    <source>
        <dbReference type="EMBL" id="GJN03137.1"/>
    </source>
</evidence>
<reference evidence="2" key="2">
    <citation type="submission" date="2021-12" db="EMBL/GenBank/DDBJ databases">
        <title>Resequencing data analysis of finger millet.</title>
        <authorList>
            <person name="Hatakeyama M."/>
            <person name="Aluri S."/>
            <person name="Balachadran M.T."/>
            <person name="Sivarajan S.R."/>
            <person name="Poveda L."/>
            <person name="Shimizu-Inatsugi R."/>
            <person name="Schlapbach R."/>
            <person name="Sreeman S.M."/>
            <person name="Shimizu K.K."/>
        </authorList>
    </citation>
    <scope>NUCLEOTIDE SEQUENCE</scope>
</reference>
<feature type="region of interest" description="Disordered" evidence="1">
    <location>
        <begin position="1"/>
        <end position="21"/>
    </location>
</feature>
<proteinExistence type="predicted"/>
<evidence type="ECO:0000256" key="1">
    <source>
        <dbReference type="SAM" id="MobiDB-lite"/>
    </source>
</evidence>
<organism evidence="2 3">
    <name type="scientific">Eleusine coracana subsp. coracana</name>
    <dbReference type="NCBI Taxonomy" id="191504"/>
    <lineage>
        <taxon>Eukaryota</taxon>
        <taxon>Viridiplantae</taxon>
        <taxon>Streptophyta</taxon>
        <taxon>Embryophyta</taxon>
        <taxon>Tracheophyta</taxon>
        <taxon>Spermatophyta</taxon>
        <taxon>Magnoliopsida</taxon>
        <taxon>Liliopsida</taxon>
        <taxon>Poales</taxon>
        <taxon>Poaceae</taxon>
        <taxon>PACMAD clade</taxon>
        <taxon>Chloridoideae</taxon>
        <taxon>Cynodonteae</taxon>
        <taxon>Eleusininae</taxon>
        <taxon>Eleusine</taxon>
    </lineage>
</organism>
<protein>
    <submittedName>
        <fullName evidence="2">Uncharacterized protein</fullName>
    </submittedName>
</protein>